<gene>
    <name evidence="7" type="primary">ycaD_1</name>
    <name evidence="7" type="ORF">A6302_01738</name>
</gene>
<dbReference type="PANTHER" id="PTHR23521:SF3">
    <property type="entry name" value="MFS TRANSPORTER"/>
    <property type="match status" value="1"/>
</dbReference>
<feature type="transmembrane region" description="Helical" evidence="5">
    <location>
        <begin position="353"/>
        <end position="372"/>
    </location>
</feature>
<dbReference type="RefSeq" id="WP_069306557.1">
    <property type="nucleotide sequence ID" value="NZ_MCRJ01000034.1"/>
</dbReference>
<dbReference type="AlphaFoldDB" id="A0A1E3H589"/>
<dbReference type="Gene3D" id="1.20.1250.20">
    <property type="entry name" value="MFS general substrate transporter like domains"/>
    <property type="match status" value="2"/>
</dbReference>
<evidence type="ECO:0000256" key="3">
    <source>
        <dbReference type="ARBA" id="ARBA00023136"/>
    </source>
</evidence>
<dbReference type="Proteomes" id="UP000094622">
    <property type="component" value="Unassembled WGS sequence"/>
</dbReference>
<feature type="transmembrane region" description="Helical" evidence="5">
    <location>
        <begin position="130"/>
        <end position="150"/>
    </location>
</feature>
<keyword evidence="1 5" id="KW-0812">Transmembrane</keyword>
<dbReference type="PANTHER" id="PTHR23521">
    <property type="entry name" value="TRANSPORTER MFS SUPERFAMILY"/>
    <property type="match status" value="1"/>
</dbReference>
<organism evidence="7 8">
    <name type="scientific">Methylobrevis pamukkalensis</name>
    <dbReference type="NCBI Taxonomy" id="1439726"/>
    <lineage>
        <taxon>Bacteria</taxon>
        <taxon>Pseudomonadati</taxon>
        <taxon>Pseudomonadota</taxon>
        <taxon>Alphaproteobacteria</taxon>
        <taxon>Hyphomicrobiales</taxon>
        <taxon>Pleomorphomonadaceae</taxon>
        <taxon>Methylobrevis</taxon>
    </lineage>
</organism>
<evidence type="ECO:0000256" key="4">
    <source>
        <dbReference type="SAM" id="MobiDB-lite"/>
    </source>
</evidence>
<feature type="transmembrane region" description="Helical" evidence="5">
    <location>
        <begin position="291"/>
        <end position="313"/>
    </location>
</feature>
<keyword evidence="3 5" id="KW-0472">Membrane</keyword>
<name>A0A1E3H589_9HYPH</name>
<keyword evidence="2 5" id="KW-1133">Transmembrane helix</keyword>
<feature type="transmembrane region" description="Helical" evidence="5">
    <location>
        <begin position="49"/>
        <end position="66"/>
    </location>
</feature>
<dbReference type="GO" id="GO:0005886">
    <property type="term" value="C:plasma membrane"/>
    <property type="evidence" value="ECO:0007669"/>
    <property type="project" value="TreeGrafter"/>
</dbReference>
<sequence length="433" mass="44737">MAKSLAPIASLLIGIAFLLAGNGLLSTLTPLRASFEEFGALEIGLIGSGYYAGFVAGCLAGPYLILRAGHIRAFAALVSAASAIAIVHPMMIDPVVWTLCRAVTGFSLAGLYLIVESWLNDRATNENRGFLMSSYIVVNFAAMTAGQMLVTTADLSSFTLFALASILVSVAAIPVALTRSAQPAPITLVQFNPVKLYRMAPVGLVGSLMIGVGNGSFWSLATIFGLGRGLSADESAVFMSVAVIGGALAQWPVGRLSDKVDRRIVLLVVLALAATVCVTLASLTLSGGMLLALGLLFGITTLPGYSIAAAHAYDRADPSAYVETAAGILLANGIGSIIGPIAAAVLMKSFGPSALFFFIAATQIALFLFVILRMTQRGPQASDTKTGFDLYSTATVGGVLTPDPLQESDPMVQSPRDPARGIANDAAKTDAAA</sequence>
<feature type="transmembrane region" description="Helical" evidence="5">
    <location>
        <begin position="96"/>
        <end position="118"/>
    </location>
</feature>
<dbReference type="InterPro" id="IPR011701">
    <property type="entry name" value="MFS"/>
</dbReference>
<accession>A0A1E3H589</accession>
<feature type="region of interest" description="Disordered" evidence="4">
    <location>
        <begin position="401"/>
        <end position="433"/>
    </location>
</feature>
<feature type="transmembrane region" description="Helical" evidence="5">
    <location>
        <begin position="236"/>
        <end position="253"/>
    </location>
</feature>
<protein>
    <submittedName>
        <fullName evidence="7">Putative MFS-type transporter YcaD</fullName>
    </submittedName>
</protein>
<proteinExistence type="predicted"/>
<dbReference type="CDD" id="cd17477">
    <property type="entry name" value="MFS_YcaD_like"/>
    <property type="match status" value="1"/>
</dbReference>
<feature type="transmembrane region" description="Helical" evidence="5">
    <location>
        <begin position="325"/>
        <end position="347"/>
    </location>
</feature>
<dbReference type="InterPro" id="IPR020846">
    <property type="entry name" value="MFS_dom"/>
</dbReference>
<feature type="transmembrane region" description="Helical" evidence="5">
    <location>
        <begin position="265"/>
        <end position="285"/>
    </location>
</feature>
<feature type="transmembrane region" description="Helical" evidence="5">
    <location>
        <begin position="199"/>
        <end position="224"/>
    </location>
</feature>
<dbReference type="InterPro" id="IPR047200">
    <property type="entry name" value="MFS_YcaD-like"/>
</dbReference>
<feature type="transmembrane region" description="Helical" evidence="5">
    <location>
        <begin position="73"/>
        <end position="90"/>
    </location>
</feature>
<dbReference type="SUPFAM" id="SSF103473">
    <property type="entry name" value="MFS general substrate transporter"/>
    <property type="match status" value="1"/>
</dbReference>
<evidence type="ECO:0000259" key="6">
    <source>
        <dbReference type="PROSITE" id="PS50850"/>
    </source>
</evidence>
<dbReference type="EMBL" id="MCRJ01000034">
    <property type="protein sequence ID" value="ODN70966.1"/>
    <property type="molecule type" value="Genomic_DNA"/>
</dbReference>
<evidence type="ECO:0000256" key="1">
    <source>
        <dbReference type="ARBA" id="ARBA00022692"/>
    </source>
</evidence>
<evidence type="ECO:0000256" key="5">
    <source>
        <dbReference type="SAM" id="Phobius"/>
    </source>
</evidence>
<comment type="caution">
    <text evidence="7">The sequence shown here is derived from an EMBL/GenBank/DDBJ whole genome shotgun (WGS) entry which is preliminary data.</text>
</comment>
<evidence type="ECO:0000313" key="8">
    <source>
        <dbReference type="Proteomes" id="UP000094622"/>
    </source>
</evidence>
<keyword evidence="8" id="KW-1185">Reference proteome</keyword>
<evidence type="ECO:0000256" key="2">
    <source>
        <dbReference type="ARBA" id="ARBA00022989"/>
    </source>
</evidence>
<dbReference type="Pfam" id="PF07690">
    <property type="entry name" value="MFS_1"/>
    <property type="match status" value="1"/>
</dbReference>
<dbReference type="GO" id="GO:0022857">
    <property type="term" value="F:transmembrane transporter activity"/>
    <property type="evidence" value="ECO:0007669"/>
    <property type="project" value="InterPro"/>
</dbReference>
<dbReference type="InterPro" id="IPR036259">
    <property type="entry name" value="MFS_trans_sf"/>
</dbReference>
<reference evidence="7 8" key="1">
    <citation type="submission" date="2016-07" db="EMBL/GenBank/DDBJ databases">
        <title>Draft Genome Sequence of Methylobrevis pamukkalensis PK2.</title>
        <authorList>
            <person name="Vasilenko O.V."/>
            <person name="Doronina N.V."/>
            <person name="Shmareva M.N."/>
            <person name="Tarlachkov S.V."/>
            <person name="Mustakhimov I."/>
            <person name="Trotsenko Y.A."/>
        </authorList>
    </citation>
    <scope>NUCLEOTIDE SEQUENCE [LARGE SCALE GENOMIC DNA]</scope>
    <source>
        <strain evidence="7 8">PK2</strain>
    </source>
</reference>
<evidence type="ECO:0000313" key="7">
    <source>
        <dbReference type="EMBL" id="ODN70966.1"/>
    </source>
</evidence>
<dbReference type="PROSITE" id="PS50850">
    <property type="entry name" value="MFS"/>
    <property type="match status" value="1"/>
</dbReference>
<feature type="domain" description="Major facilitator superfamily (MFS) profile" evidence="6">
    <location>
        <begin position="199"/>
        <end position="433"/>
    </location>
</feature>
<feature type="transmembrane region" description="Helical" evidence="5">
    <location>
        <begin position="156"/>
        <end position="178"/>
    </location>
</feature>
<feature type="compositionally biased region" description="Low complexity" evidence="4">
    <location>
        <begin position="423"/>
        <end position="433"/>
    </location>
</feature>